<evidence type="ECO:0000256" key="4">
    <source>
        <dbReference type="ARBA" id="ARBA00022840"/>
    </source>
</evidence>
<keyword evidence="4" id="KW-0067">ATP-binding</keyword>
<dbReference type="SUPFAM" id="SSF56112">
    <property type="entry name" value="Protein kinase-like (PK-like)"/>
    <property type="match status" value="1"/>
</dbReference>
<dbReference type="InterPro" id="IPR011009">
    <property type="entry name" value="Kinase-like_dom_sf"/>
</dbReference>
<evidence type="ECO:0008006" key="7">
    <source>
        <dbReference type="Google" id="ProtNLM"/>
    </source>
</evidence>
<evidence type="ECO:0000313" key="6">
    <source>
        <dbReference type="Proteomes" id="UP000631114"/>
    </source>
</evidence>
<gene>
    <name evidence="5" type="ORF">IFM89_000881</name>
</gene>
<evidence type="ECO:0000256" key="3">
    <source>
        <dbReference type="ARBA" id="ARBA00022777"/>
    </source>
</evidence>
<sequence length="144" mass="15903">MLCLCHLTEKADVFGFGVVTLEILSWRSNSDSSLEAERIYLLEWAWSLYETNRGLELVDPTLSSFNKEEAIRMLGISLLCTQASPNLRPPMSRVVGMLTGDVEVSTVTSKPGYLSDCQFTDATTFVSEDGKFDSSANASMVFGR</sequence>
<accession>A0A835II73</accession>
<proteinExistence type="predicted"/>
<dbReference type="GO" id="GO:0005524">
    <property type="term" value="F:ATP binding"/>
    <property type="evidence" value="ECO:0007669"/>
    <property type="project" value="UniProtKB-KW"/>
</dbReference>
<keyword evidence="1" id="KW-0808">Transferase</keyword>
<keyword evidence="2" id="KW-0547">Nucleotide-binding</keyword>
<dbReference type="Proteomes" id="UP000631114">
    <property type="component" value="Unassembled WGS sequence"/>
</dbReference>
<dbReference type="Gene3D" id="1.10.510.10">
    <property type="entry name" value="Transferase(Phosphotransferase) domain 1"/>
    <property type="match status" value="1"/>
</dbReference>
<dbReference type="AlphaFoldDB" id="A0A835II73"/>
<evidence type="ECO:0000256" key="2">
    <source>
        <dbReference type="ARBA" id="ARBA00022741"/>
    </source>
</evidence>
<dbReference type="OrthoDB" id="663146at2759"/>
<dbReference type="EMBL" id="JADFTS010000002">
    <property type="protein sequence ID" value="KAF9618246.1"/>
    <property type="molecule type" value="Genomic_DNA"/>
</dbReference>
<evidence type="ECO:0000256" key="1">
    <source>
        <dbReference type="ARBA" id="ARBA00022679"/>
    </source>
</evidence>
<protein>
    <recommendedName>
        <fullName evidence="7">Serine-threonine/tyrosine-protein kinase catalytic domain-containing protein</fullName>
    </recommendedName>
</protein>
<name>A0A835II73_9MAGN</name>
<organism evidence="5 6">
    <name type="scientific">Coptis chinensis</name>
    <dbReference type="NCBI Taxonomy" id="261450"/>
    <lineage>
        <taxon>Eukaryota</taxon>
        <taxon>Viridiplantae</taxon>
        <taxon>Streptophyta</taxon>
        <taxon>Embryophyta</taxon>
        <taxon>Tracheophyta</taxon>
        <taxon>Spermatophyta</taxon>
        <taxon>Magnoliopsida</taxon>
        <taxon>Ranunculales</taxon>
        <taxon>Ranunculaceae</taxon>
        <taxon>Coptidoideae</taxon>
        <taxon>Coptis</taxon>
    </lineage>
</organism>
<keyword evidence="3" id="KW-0418">Kinase</keyword>
<keyword evidence="6" id="KW-1185">Reference proteome</keyword>
<reference evidence="5 6" key="1">
    <citation type="submission" date="2020-10" db="EMBL/GenBank/DDBJ databases">
        <title>The Coptis chinensis genome and diversification of protoberbering-type alkaloids.</title>
        <authorList>
            <person name="Wang B."/>
            <person name="Shu S."/>
            <person name="Song C."/>
            <person name="Liu Y."/>
        </authorList>
    </citation>
    <scope>NUCLEOTIDE SEQUENCE [LARGE SCALE GENOMIC DNA]</scope>
    <source>
        <strain evidence="5">HL-2020</strain>
        <tissue evidence="5">Leaf</tissue>
    </source>
</reference>
<evidence type="ECO:0000313" key="5">
    <source>
        <dbReference type="EMBL" id="KAF9618246.1"/>
    </source>
</evidence>
<comment type="caution">
    <text evidence="5">The sequence shown here is derived from an EMBL/GenBank/DDBJ whole genome shotgun (WGS) entry which is preliminary data.</text>
</comment>
<dbReference type="InterPro" id="IPR052059">
    <property type="entry name" value="CR_Ser/Thr_kinase"/>
</dbReference>
<dbReference type="GO" id="GO:0016301">
    <property type="term" value="F:kinase activity"/>
    <property type="evidence" value="ECO:0007669"/>
    <property type="project" value="UniProtKB-KW"/>
</dbReference>
<dbReference type="PANTHER" id="PTHR47973">
    <property type="entry name" value="CYSTEINE-RICH RECEPTOR-LIKE PROTEIN KINASE 3"/>
    <property type="match status" value="1"/>
</dbReference>